<protein>
    <submittedName>
        <fullName evidence="1">Uncharacterized protein</fullName>
    </submittedName>
</protein>
<dbReference type="OrthoDB" id="3053908at2759"/>
<reference evidence="1 2" key="1">
    <citation type="submission" date="2020-07" db="EMBL/GenBank/DDBJ databases">
        <title>Comparative genomics of pyrophilous fungi reveals a link between fire events and developmental genes.</title>
        <authorList>
            <consortium name="DOE Joint Genome Institute"/>
            <person name="Steindorff A.S."/>
            <person name="Carver A."/>
            <person name="Calhoun S."/>
            <person name="Stillman K."/>
            <person name="Liu H."/>
            <person name="Lipzen A."/>
            <person name="Pangilinan J."/>
            <person name="Labutti K."/>
            <person name="Bruns T.D."/>
            <person name="Grigoriev I.V."/>
        </authorList>
    </citation>
    <scope>NUCLEOTIDE SEQUENCE [LARGE SCALE GENOMIC DNA]</scope>
    <source>
        <strain evidence="1 2">CBS 144469</strain>
    </source>
</reference>
<dbReference type="EMBL" id="JACGCI010000194">
    <property type="protein sequence ID" value="KAF6742212.1"/>
    <property type="molecule type" value="Genomic_DNA"/>
</dbReference>
<dbReference type="AlphaFoldDB" id="A0A8H6H9W4"/>
<keyword evidence="2" id="KW-1185">Reference proteome</keyword>
<proteinExistence type="predicted"/>
<gene>
    <name evidence="1" type="ORF">DFP72DRAFT_197331</name>
</gene>
<name>A0A8H6H9W4_9AGAR</name>
<sequence length="132" mass="15011">MNGVAELSRPARVIQQKIMAKKRKPQGRKKKTPDVKRPAKYHNWFTPLIWALLEKAVKRAGIKMSPTAIVKEAKKLDPEIFDGLRHSTVAGWIDRKGLKARWTDSVIQRIQKGNLPGHTNGGQKSILVRWTL</sequence>
<evidence type="ECO:0000313" key="1">
    <source>
        <dbReference type="EMBL" id="KAF6742212.1"/>
    </source>
</evidence>
<dbReference type="Proteomes" id="UP000521943">
    <property type="component" value="Unassembled WGS sequence"/>
</dbReference>
<organism evidence="1 2">
    <name type="scientific">Ephemerocybe angulata</name>
    <dbReference type="NCBI Taxonomy" id="980116"/>
    <lineage>
        <taxon>Eukaryota</taxon>
        <taxon>Fungi</taxon>
        <taxon>Dikarya</taxon>
        <taxon>Basidiomycota</taxon>
        <taxon>Agaricomycotina</taxon>
        <taxon>Agaricomycetes</taxon>
        <taxon>Agaricomycetidae</taxon>
        <taxon>Agaricales</taxon>
        <taxon>Agaricineae</taxon>
        <taxon>Psathyrellaceae</taxon>
        <taxon>Ephemerocybe</taxon>
    </lineage>
</organism>
<evidence type="ECO:0000313" key="2">
    <source>
        <dbReference type="Proteomes" id="UP000521943"/>
    </source>
</evidence>
<comment type="caution">
    <text evidence="1">The sequence shown here is derived from an EMBL/GenBank/DDBJ whole genome shotgun (WGS) entry which is preliminary data.</text>
</comment>
<accession>A0A8H6H9W4</accession>